<name>A0A401XK44_9FLAO</name>
<evidence type="ECO:0000256" key="1">
    <source>
        <dbReference type="ARBA" id="ARBA00004141"/>
    </source>
</evidence>
<organism evidence="7 8">
    <name type="scientific">Thermaurantimonas aggregans</name>
    <dbReference type="NCBI Taxonomy" id="2173829"/>
    <lineage>
        <taxon>Bacteria</taxon>
        <taxon>Pseudomonadati</taxon>
        <taxon>Bacteroidota</taxon>
        <taxon>Flavobacteriia</taxon>
        <taxon>Flavobacteriales</taxon>
        <taxon>Schleiferiaceae</taxon>
        <taxon>Thermaurantimonas</taxon>
    </lineage>
</organism>
<keyword evidence="8" id="KW-1185">Reference proteome</keyword>
<comment type="caution">
    <text evidence="7">The sequence shown here is derived from an EMBL/GenBank/DDBJ whole genome shotgun (WGS) entry which is preliminary data.</text>
</comment>
<evidence type="ECO:0000256" key="2">
    <source>
        <dbReference type="ARBA" id="ARBA00022692"/>
    </source>
</evidence>
<feature type="transmembrane region" description="Helical" evidence="5">
    <location>
        <begin position="169"/>
        <end position="188"/>
    </location>
</feature>
<evidence type="ECO:0000313" key="8">
    <source>
        <dbReference type="Proteomes" id="UP000286715"/>
    </source>
</evidence>
<evidence type="ECO:0000256" key="4">
    <source>
        <dbReference type="ARBA" id="ARBA00023136"/>
    </source>
</evidence>
<gene>
    <name evidence="7" type="ORF">JCM31826_08710</name>
</gene>
<reference evidence="7 8" key="1">
    <citation type="submission" date="2018-11" db="EMBL/GenBank/DDBJ databases">
        <title>Schleiferia aggregans sp. nov., a moderately thermophilic heterotrophic bacterium isolated from microbial mats at a terrestrial hot spring.</title>
        <authorList>
            <person name="Iino T."/>
            <person name="Ohkuma M."/>
            <person name="Haruta S."/>
        </authorList>
    </citation>
    <scope>NUCLEOTIDE SEQUENCE [LARGE SCALE GENOMIC DNA]</scope>
    <source>
        <strain evidence="7 8">LA</strain>
    </source>
</reference>
<dbReference type="Gene3D" id="1.20.1420.30">
    <property type="entry name" value="NCX, central ion-binding region"/>
    <property type="match status" value="1"/>
</dbReference>
<dbReference type="GO" id="GO:0016020">
    <property type="term" value="C:membrane"/>
    <property type="evidence" value="ECO:0007669"/>
    <property type="project" value="UniProtKB-SubCell"/>
</dbReference>
<evidence type="ECO:0000259" key="6">
    <source>
        <dbReference type="Pfam" id="PF01699"/>
    </source>
</evidence>
<feature type="transmembrane region" description="Helical" evidence="5">
    <location>
        <begin position="143"/>
        <end position="163"/>
    </location>
</feature>
<feature type="transmembrane region" description="Helical" evidence="5">
    <location>
        <begin position="34"/>
        <end position="51"/>
    </location>
</feature>
<keyword evidence="3 5" id="KW-1133">Transmembrane helix</keyword>
<feature type="transmembrane region" description="Helical" evidence="5">
    <location>
        <begin position="72"/>
        <end position="93"/>
    </location>
</feature>
<evidence type="ECO:0000313" key="7">
    <source>
        <dbReference type="EMBL" id="GCD77389.1"/>
    </source>
</evidence>
<feature type="transmembrane region" description="Helical" evidence="5">
    <location>
        <begin position="12"/>
        <end position="28"/>
    </location>
</feature>
<proteinExistence type="predicted"/>
<dbReference type="Proteomes" id="UP000286715">
    <property type="component" value="Unassembled WGS sequence"/>
</dbReference>
<feature type="transmembrane region" description="Helical" evidence="5">
    <location>
        <begin position="108"/>
        <end position="131"/>
    </location>
</feature>
<feature type="transmembrane region" description="Helical" evidence="5">
    <location>
        <begin position="200"/>
        <end position="218"/>
    </location>
</feature>
<feature type="domain" description="Sodium/calcium exchanger membrane region" evidence="6">
    <location>
        <begin position="74"/>
        <end position="218"/>
    </location>
</feature>
<evidence type="ECO:0000256" key="5">
    <source>
        <dbReference type="SAM" id="Phobius"/>
    </source>
</evidence>
<sequence length="220" mass="25501">MKVSGFHREEDLWVQILLGFILFLNFIYTPKIHPLTFTIVLILFILFGYLVRKSVLRNLNERQLPTFTYIKTHPILALLYGLLMTFFGSILLVESGQAISLVFGGKDILTSALLIGSITSIPEFLLTIFLIRKNISSVAISNLMGSGVFNWAVVFVFPLFFLGSYDDNVINYRCMFVAYFFSLIAVYFYMYLKRKTSIKLFDSLFFMAIYILFGYWLFFC</sequence>
<accession>A0A401XK44</accession>
<protein>
    <recommendedName>
        <fullName evidence="6">Sodium/calcium exchanger membrane region domain-containing protein</fullName>
    </recommendedName>
</protein>
<dbReference type="EMBL" id="BHZE01000006">
    <property type="protein sequence ID" value="GCD77389.1"/>
    <property type="molecule type" value="Genomic_DNA"/>
</dbReference>
<keyword evidence="2 5" id="KW-0812">Transmembrane</keyword>
<evidence type="ECO:0000256" key="3">
    <source>
        <dbReference type="ARBA" id="ARBA00022989"/>
    </source>
</evidence>
<comment type="subcellular location">
    <subcellularLocation>
        <location evidence="1">Membrane</location>
        <topology evidence="1">Multi-pass membrane protein</topology>
    </subcellularLocation>
</comment>
<dbReference type="GO" id="GO:0055085">
    <property type="term" value="P:transmembrane transport"/>
    <property type="evidence" value="ECO:0007669"/>
    <property type="project" value="InterPro"/>
</dbReference>
<dbReference type="InterPro" id="IPR004837">
    <property type="entry name" value="NaCa_Exmemb"/>
</dbReference>
<dbReference type="AlphaFoldDB" id="A0A401XK44"/>
<dbReference type="Pfam" id="PF01699">
    <property type="entry name" value="Na_Ca_ex"/>
    <property type="match status" value="1"/>
</dbReference>
<keyword evidence="4 5" id="KW-0472">Membrane</keyword>
<dbReference type="InterPro" id="IPR044880">
    <property type="entry name" value="NCX_ion-bd_dom_sf"/>
</dbReference>